<keyword evidence="2 7" id="KW-0812">Transmembrane</keyword>
<evidence type="ECO:0000313" key="10">
    <source>
        <dbReference type="Proteomes" id="UP000566819"/>
    </source>
</evidence>
<feature type="transmembrane region" description="Helical" evidence="7">
    <location>
        <begin position="6"/>
        <end position="29"/>
    </location>
</feature>
<dbReference type="PANTHER" id="PTHR33048">
    <property type="entry name" value="PTH11-LIKE INTEGRAL MEMBRANE PROTEIN (AFU_ORTHOLOGUE AFUA_5G11245)"/>
    <property type="match status" value="1"/>
</dbReference>
<evidence type="ECO:0000256" key="2">
    <source>
        <dbReference type="ARBA" id="ARBA00022692"/>
    </source>
</evidence>
<dbReference type="PANTHER" id="PTHR33048:SF134">
    <property type="entry name" value="INTEGRAL MEMBRANE PROTEIN"/>
    <property type="match status" value="1"/>
</dbReference>
<feature type="compositionally biased region" description="Basic and acidic residues" evidence="6">
    <location>
        <begin position="361"/>
        <end position="370"/>
    </location>
</feature>
<protein>
    <recommendedName>
        <fullName evidence="8">Rhodopsin domain-containing protein</fullName>
    </recommendedName>
</protein>
<dbReference type="OrthoDB" id="5393606at2759"/>
<feature type="transmembrane region" description="Helical" evidence="7">
    <location>
        <begin position="127"/>
        <end position="156"/>
    </location>
</feature>
<dbReference type="InterPro" id="IPR049326">
    <property type="entry name" value="Rhodopsin_dom_fungi"/>
</dbReference>
<evidence type="ECO:0000256" key="4">
    <source>
        <dbReference type="ARBA" id="ARBA00023136"/>
    </source>
</evidence>
<evidence type="ECO:0000313" key="9">
    <source>
        <dbReference type="EMBL" id="KAF4629023.1"/>
    </source>
</evidence>
<evidence type="ECO:0000256" key="3">
    <source>
        <dbReference type="ARBA" id="ARBA00022989"/>
    </source>
</evidence>
<comment type="similarity">
    <text evidence="5">Belongs to the SAT4 family.</text>
</comment>
<feature type="transmembrane region" description="Helical" evidence="7">
    <location>
        <begin position="210"/>
        <end position="233"/>
    </location>
</feature>
<evidence type="ECO:0000256" key="1">
    <source>
        <dbReference type="ARBA" id="ARBA00004141"/>
    </source>
</evidence>
<accession>A0A8H4VZX9</accession>
<gene>
    <name evidence="9" type="ORF">G7Y89_g9132</name>
</gene>
<evidence type="ECO:0000256" key="7">
    <source>
        <dbReference type="SAM" id="Phobius"/>
    </source>
</evidence>
<keyword evidence="3 7" id="KW-1133">Transmembrane helix</keyword>
<evidence type="ECO:0000256" key="5">
    <source>
        <dbReference type="ARBA" id="ARBA00038359"/>
    </source>
</evidence>
<name>A0A8H4VZX9_9HELO</name>
<feature type="domain" description="Rhodopsin" evidence="8">
    <location>
        <begin position="25"/>
        <end position="277"/>
    </location>
</feature>
<dbReference type="Proteomes" id="UP000566819">
    <property type="component" value="Unassembled WGS sequence"/>
</dbReference>
<keyword evidence="10" id="KW-1185">Reference proteome</keyword>
<feature type="transmembrane region" description="Helical" evidence="7">
    <location>
        <begin position="41"/>
        <end position="61"/>
    </location>
</feature>
<organism evidence="9 10">
    <name type="scientific">Cudoniella acicularis</name>
    <dbReference type="NCBI Taxonomy" id="354080"/>
    <lineage>
        <taxon>Eukaryota</taxon>
        <taxon>Fungi</taxon>
        <taxon>Dikarya</taxon>
        <taxon>Ascomycota</taxon>
        <taxon>Pezizomycotina</taxon>
        <taxon>Leotiomycetes</taxon>
        <taxon>Helotiales</taxon>
        <taxon>Tricladiaceae</taxon>
        <taxon>Cudoniella</taxon>
    </lineage>
</organism>
<feature type="compositionally biased region" description="Polar residues" evidence="6">
    <location>
        <begin position="331"/>
        <end position="343"/>
    </location>
</feature>
<dbReference type="GO" id="GO:0016020">
    <property type="term" value="C:membrane"/>
    <property type="evidence" value="ECO:0007669"/>
    <property type="project" value="UniProtKB-SubCell"/>
</dbReference>
<feature type="transmembrane region" description="Helical" evidence="7">
    <location>
        <begin position="176"/>
        <end position="198"/>
    </location>
</feature>
<comment type="caution">
    <text evidence="9">The sequence shown here is derived from an EMBL/GenBank/DDBJ whole genome shotgun (WGS) entry which is preliminary data.</text>
</comment>
<evidence type="ECO:0000256" key="6">
    <source>
        <dbReference type="SAM" id="MobiDB-lite"/>
    </source>
</evidence>
<evidence type="ECO:0000259" key="8">
    <source>
        <dbReference type="Pfam" id="PF20684"/>
    </source>
</evidence>
<comment type="subcellular location">
    <subcellularLocation>
        <location evidence="1">Membrane</location>
        <topology evidence="1">Multi-pass membrane protein</topology>
    </subcellularLocation>
</comment>
<reference evidence="9 10" key="1">
    <citation type="submission" date="2020-03" db="EMBL/GenBank/DDBJ databases">
        <title>Draft Genome Sequence of Cudoniella acicularis.</title>
        <authorList>
            <person name="Buettner E."/>
            <person name="Kellner H."/>
        </authorList>
    </citation>
    <scope>NUCLEOTIDE SEQUENCE [LARGE SCALE GENOMIC DNA]</scope>
    <source>
        <strain evidence="9 10">DSM 108380</strain>
    </source>
</reference>
<proteinExistence type="inferred from homology"/>
<keyword evidence="4 7" id="KW-0472">Membrane</keyword>
<dbReference type="EMBL" id="JAAMPI010000731">
    <property type="protein sequence ID" value="KAF4629023.1"/>
    <property type="molecule type" value="Genomic_DNA"/>
</dbReference>
<dbReference type="Pfam" id="PF20684">
    <property type="entry name" value="Fung_rhodopsin"/>
    <property type="match status" value="1"/>
</dbReference>
<dbReference type="InterPro" id="IPR052337">
    <property type="entry name" value="SAT4-like"/>
</dbReference>
<feature type="transmembrane region" description="Helical" evidence="7">
    <location>
        <begin position="94"/>
        <end position="115"/>
    </location>
</feature>
<sequence>MSPNPAQFITISAVLVSIATITVGLRFHVRRTRRTKFGLDDWTILAALVLAWLLSILFIVASAKGALGGHTPINPKTHLGVSNQDSQNSAKVEYGAYVIMSLAFGLIKISVVSFYRRIFVGQAFRQWSLALLVFICVWMVAFFLALTLWCGVHPAAGWTSRATILAYCTNLADLELAFAATDAITDLMVILTPIPMLWGLQMSIKRRLALMGIFLLGALSTASSILRMVFVVVDIYGTTLGYRDFLALVTNVEIWSEVEVCIALIAACLPTLRPLFSGNSPESIIGSIRSILSLNTLNSGGRTANLSRNPNTVTEEDSIHLRPKDWKKGSSIGTEITRSNSENGAAGGDHHIMVKNDLSFTEEHERSARP</sequence>
<dbReference type="AlphaFoldDB" id="A0A8H4VZX9"/>
<feature type="region of interest" description="Disordered" evidence="6">
    <location>
        <begin position="330"/>
        <end position="370"/>
    </location>
</feature>